<comment type="subunit">
    <text evidence="19">Component of the cbb3-type cytochrome c oxidase.</text>
</comment>
<dbReference type="UniPathway" id="UPA00705"/>
<dbReference type="Gene3D" id="1.10.760.10">
    <property type="entry name" value="Cytochrome c-like domain"/>
    <property type="match status" value="2"/>
</dbReference>
<evidence type="ECO:0000256" key="11">
    <source>
        <dbReference type="ARBA" id="ARBA00022737"/>
    </source>
</evidence>
<keyword evidence="6 19" id="KW-0997">Cell inner membrane</keyword>
<dbReference type="PIRSF" id="PIRSF000006">
    <property type="entry name" value="Cbb3-Cox_fixP"/>
    <property type="match status" value="1"/>
</dbReference>
<evidence type="ECO:0000256" key="20">
    <source>
        <dbReference type="PIRSR" id="PIRSR000006-1"/>
    </source>
</evidence>
<dbReference type="GO" id="GO:0020037">
    <property type="term" value="F:heme binding"/>
    <property type="evidence" value="ECO:0007669"/>
    <property type="project" value="InterPro"/>
</dbReference>
<dbReference type="GO" id="GO:1902600">
    <property type="term" value="P:proton transmembrane transport"/>
    <property type="evidence" value="ECO:0007669"/>
    <property type="project" value="UniProtKB-KW"/>
</dbReference>
<evidence type="ECO:0000256" key="13">
    <source>
        <dbReference type="ARBA" id="ARBA00022982"/>
    </source>
</evidence>
<dbReference type="InterPro" id="IPR004678">
    <property type="entry name" value="Cyt_c_oxidase_cbb3_su3"/>
</dbReference>
<comment type="subcellular location">
    <subcellularLocation>
        <location evidence="1 19">Cell inner membrane</location>
    </subcellularLocation>
</comment>
<evidence type="ECO:0000256" key="4">
    <source>
        <dbReference type="ARBA" id="ARBA00022448"/>
    </source>
</evidence>
<evidence type="ECO:0000256" key="10">
    <source>
        <dbReference type="ARBA" id="ARBA00022723"/>
    </source>
</evidence>
<evidence type="ECO:0000256" key="7">
    <source>
        <dbReference type="ARBA" id="ARBA00022617"/>
    </source>
</evidence>
<dbReference type="InterPro" id="IPR036909">
    <property type="entry name" value="Cyt_c-like_dom_sf"/>
</dbReference>
<evidence type="ECO:0000256" key="17">
    <source>
        <dbReference type="ARBA" id="ARBA00023065"/>
    </source>
</evidence>
<evidence type="ECO:0000256" key="16">
    <source>
        <dbReference type="ARBA" id="ARBA00023004"/>
    </source>
</evidence>
<evidence type="ECO:0000256" key="19">
    <source>
        <dbReference type="PIRNR" id="PIRNR000006"/>
    </source>
</evidence>
<dbReference type="NCBIfam" id="TIGR00782">
    <property type="entry name" value="ccoP"/>
    <property type="match status" value="1"/>
</dbReference>
<dbReference type="GO" id="GO:0016491">
    <property type="term" value="F:oxidoreductase activity"/>
    <property type="evidence" value="ECO:0007669"/>
    <property type="project" value="UniProtKB-KW"/>
</dbReference>
<evidence type="ECO:0000256" key="3">
    <source>
        <dbReference type="ARBA" id="ARBA00006113"/>
    </source>
</evidence>
<keyword evidence="8 19" id="KW-0679">Respiratory chain</keyword>
<dbReference type="GO" id="GO:0005886">
    <property type="term" value="C:plasma membrane"/>
    <property type="evidence" value="ECO:0007669"/>
    <property type="project" value="UniProtKB-SubCell"/>
</dbReference>
<dbReference type="InterPro" id="IPR038414">
    <property type="entry name" value="CcoP_N_sf"/>
</dbReference>
<evidence type="ECO:0000313" key="22">
    <source>
        <dbReference type="EMBL" id="PWK36995.1"/>
    </source>
</evidence>
<keyword evidence="23" id="KW-1185">Reference proteome</keyword>
<keyword evidence="15 19" id="KW-0560">Oxidoreductase</keyword>
<evidence type="ECO:0000256" key="18">
    <source>
        <dbReference type="ARBA" id="ARBA00023136"/>
    </source>
</evidence>
<keyword evidence="17 19" id="KW-0406">Ion transport</keyword>
<dbReference type="RefSeq" id="WP_109580770.1">
    <property type="nucleotide sequence ID" value="NZ_CAJPUX010000009.1"/>
</dbReference>
<gene>
    <name evidence="22" type="ORF">C7419_101871</name>
</gene>
<organism evidence="22 23">
    <name type="scientific">Cupriavidus plantarum</name>
    <dbReference type="NCBI Taxonomy" id="942865"/>
    <lineage>
        <taxon>Bacteria</taxon>
        <taxon>Pseudomonadati</taxon>
        <taxon>Pseudomonadota</taxon>
        <taxon>Betaproteobacteria</taxon>
        <taxon>Burkholderiales</taxon>
        <taxon>Burkholderiaceae</taxon>
        <taxon>Cupriavidus</taxon>
    </lineage>
</organism>
<comment type="pathway">
    <text evidence="2 19">Energy metabolism; oxidative phosphorylation.</text>
</comment>
<dbReference type="SUPFAM" id="SSF46626">
    <property type="entry name" value="Cytochrome c"/>
    <property type="match status" value="2"/>
</dbReference>
<evidence type="ECO:0000256" key="12">
    <source>
        <dbReference type="ARBA" id="ARBA00022781"/>
    </source>
</evidence>
<comment type="function">
    <text evidence="19">C-type cytochrome. Part of the cbb3-type cytochrome c oxidase complex.</text>
</comment>
<dbReference type="PANTHER" id="PTHR33751:SF1">
    <property type="entry name" value="CBB3-TYPE CYTOCHROME C OXIDASE SUBUNIT FIXP"/>
    <property type="match status" value="1"/>
</dbReference>
<dbReference type="Gene3D" id="6.10.280.130">
    <property type="match status" value="1"/>
</dbReference>
<keyword evidence="11" id="KW-0677">Repeat</keyword>
<dbReference type="EMBL" id="QGGT01000001">
    <property type="protein sequence ID" value="PWK36995.1"/>
    <property type="molecule type" value="Genomic_DNA"/>
</dbReference>
<feature type="binding site" description="axial binding residue" evidence="20">
    <location>
        <position position="193"/>
    </location>
    <ligand>
        <name>heme c</name>
        <dbReference type="ChEBI" id="CHEBI:61717"/>
        <label>2</label>
    </ligand>
    <ligandPart>
        <name>Fe</name>
        <dbReference type="ChEBI" id="CHEBI:18248"/>
    </ligandPart>
</feature>
<evidence type="ECO:0000256" key="14">
    <source>
        <dbReference type="ARBA" id="ARBA00022989"/>
    </source>
</evidence>
<dbReference type="GO" id="GO:0009055">
    <property type="term" value="F:electron transfer activity"/>
    <property type="evidence" value="ECO:0007669"/>
    <property type="project" value="InterPro"/>
</dbReference>
<dbReference type="GeneID" id="98343776"/>
<evidence type="ECO:0000313" key="23">
    <source>
        <dbReference type="Proteomes" id="UP000245754"/>
    </source>
</evidence>
<evidence type="ECO:0000256" key="21">
    <source>
        <dbReference type="PIRSR" id="PIRSR000006-2"/>
    </source>
</evidence>
<dbReference type="AlphaFoldDB" id="A0A316EYQ3"/>
<dbReference type="InterPro" id="IPR050597">
    <property type="entry name" value="Cytochrome_c_Oxidase_Subunit"/>
</dbReference>
<feature type="binding site" description="axial binding residue" evidence="20">
    <location>
        <position position="154"/>
    </location>
    <ligand>
        <name>heme c</name>
        <dbReference type="ChEBI" id="CHEBI:61717"/>
        <label>1</label>
    </ligand>
    <ligandPart>
        <name>Fe</name>
        <dbReference type="ChEBI" id="CHEBI:18248"/>
    </ligandPart>
</feature>
<evidence type="ECO:0000256" key="1">
    <source>
        <dbReference type="ARBA" id="ARBA00004533"/>
    </source>
</evidence>
<evidence type="ECO:0000256" key="2">
    <source>
        <dbReference type="ARBA" id="ARBA00004673"/>
    </source>
</evidence>
<dbReference type="Pfam" id="PF13442">
    <property type="entry name" value="Cytochrome_CBB3"/>
    <property type="match status" value="2"/>
</dbReference>
<keyword evidence="9" id="KW-0812">Transmembrane</keyword>
<name>A0A316EYQ3_9BURK</name>
<dbReference type="PANTHER" id="PTHR33751">
    <property type="entry name" value="CBB3-TYPE CYTOCHROME C OXIDASE SUBUNIT FIXP"/>
    <property type="match status" value="1"/>
</dbReference>
<keyword evidence="14" id="KW-1133">Transmembrane helix</keyword>
<keyword evidence="10 19" id="KW-0479">Metal-binding</keyword>
<comment type="caution">
    <text evidence="22">The sequence shown here is derived from an EMBL/GenBank/DDBJ whole genome shotgun (WGS) entry which is preliminary data.</text>
</comment>
<proteinExistence type="inferred from homology"/>
<dbReference type="Pfam" id="PF14715">
    <property type="entry name" value="FixP_N"/>
    <property type="match status" value="1"/>
</dbReference>
<dbReference type="InterPro" id="IPR009056">
    <property type="entry name" value="Cyt_c-like_dom"/>
</dbReference>
<keyword evidence="12 19" id="KW-0375">Hydrogen ion transport</keyword>
<evidence type="ECO:0000256" key="6">
    <source>
        <dbReference type="ARBA" id="ARBA00022519"/>
    </source>
</evidence>
<evidence type="ECO:0000256" key="5">
    <source>
        <dbReference type="ARBA" id="ARBA00022475"/>
    </source>
</evidence>
<evidence type="ECO:0000256" key="15">
    <source>
        <dbReference type="ARBA" id="ARBA00023002"/>
    </source>
</evidence>
<feature type="binding site" description="covalent" evidence="21">
    <location>
        <position position="239"/>
    </location>
    <ligand>
        <name>heme c</name>
        <dbReference type="ChEBI" id="CHEBI:61717"/>
        <label>2</label>
    </ligand>
</feature>
<dbReference type="GO" id="GO:0046872">
    <property type="term" value="F:metal ion binding"/>
    <property type="evidence" value="ECO:0007669"/>
    <property type="project" value="UniProtKB-KW"/>
</dbReference>
<dbReference type="InterPro" id="IPR032858">
    <property type="entry name" value="CcoP_N"/>
</dbReference>
<feature type="binding site" description="axial binding residue" evidence="20">
    <location>
        <position position="240"/>
    </location>
    <ligand>
        <name>heme c</name>
        <dbReference type="ChEBI" id="CHEBI:61717"/>
        <label>2</label>
    </ligand>
    <ligandPart>
        <name>Fe</name>
        <dbReference type="ChEBI" id="CHEBI:18248"/>
    </ligandPart>
</feature>
<dbReference type="GO" id="GO:0006119">
    <property type="term" value="P:oxidative phosphorylation"/>
    <property type="evidence" value="ECO:0007669"/>
    <property type="project" value="UniProtKB-UniPathway"/>
</dbReference>
<accession>A0A316EYQ3</accession>
<keyword evidence="7 19" id="KW-0349">Heme</keyword>
<feature type="binding site" description="covalent" evidence="21">
    <location>
        <position position="153"/>
    </location>
    <ligand>
        <name>heme c</name>
        <dbReference type="ChEBI" id="CHEBI:61717"/>
        <label>1</label>
    </ligand>
</feature>
<evidence type="ECO:0000256" key="8">
    <source>
        <dbReference type="ARBA" id="ARBA00022660"/>
    </source>
</evidence>
<protein>
    <recommendedName>
        <fullName evidence="19">Cbb3-type cytochrome c oxidase subunit</fullName>
    </recommendedName>
</protein>
<feature type="binding site" description="covalent" evidence="21">
    <location>
        <position position="236"/>
    </location>
    <ligand>
        <name>heme c</name>
        <dbReference type="ChEBI" id="CHEBI:61717"/>
        <label>2</label>
    </ligand>
</feature>
<reference evidence="22 23" key="1">
    <citation type="submission" date="2018-05" db="EMBL/GenBank/DDBJ databases">
        <title>Genomic Encyclopedia of Type Strains, Phase IV (KMG-V): Genome sequencing to study the core and pangenomes of soil and plant-associated prokaryotes.</title>
        <authorList>
            <person name="Whitman W."/>
        </authorList>
    </citation>
    <scope>NUCLEOTIDE SEQUENCE [LARGE SCALE GENOMIC DNA]</scope>
    <source>
        <strain evidence="22 23">SLV-132</strain>
    </source>
</reference>
<dbReference type="Proteomes" id="UP000245754">
    <property type="component" value="Unassembled WGS sequence"/>
</dbReference>
<comment type="similarity">
    <text evidence="3 19">Belongs to the CcoP / FixP family.</text>
</comment>
<feature type="binding site" description="covalent" evidence="21">
    <location>
        <position position="150"/>
    </location>
    <ligand>
        <name>heme c</name>
        <dbReference type="ChEBI" id="CHEBI:61717"/>
        <label>1</label>
    </ligand>
</feature>
<feature type="binding site" description="axial binding residue" evidence="20">
    <location>
        <position position="281"/>
    </location>
    <ligand>
        <name>heme c</name>
        <dbReference type="ChEBI" id="CHEBI:61717"/>
        <label>1</label>
    </ligand>
    <ligandPart>
        <name>Fe</name>
        <dbReference type="ChEBI" id="CHEBI:18248"/>
    </ligandPart>
</feature>
<comment type="cofactor">
    <cofactor evidence="19 21">
        <name>heme c</name>
        <dbReference type="ChEBI" id="CHEBI:61717"/>
    </cofactor>
    <text evidence="19 21">Binds 2 heme C groups per subunit.</text>
</comment>
<keyword evidence="16 19" id="KW-0408">Iron</keyword>
<keyword evidence="13 19" id="KW-0249">Electron transport</keyword>
<keyword evidence="18 19" id="KW-0472">Membrane</keyword>
<sequence>MSDFTSGFWSYYIAAIALVGIVWCVWLLLSQRRIASTQAKASSPIATAADTGHVWDGDLRELNNPLPRWWMWMFLLSCIFALAYLVLYPGLGAYGGVLGFSTQGELAAQRKAAEATQHAIYAKYMRMDVKAVAADPEAREIGQRLFLNYCAQCHGSDARGSRGFPNLTDTDWLYGGDPDTIRQTITKGRNGKMPSFAAAVDGKLAGDVAQYVRSLSGLASDPIRVSRGESTFKTTCAACHGSSGKGNQALGAPNLSDNVWLYGSSEGAIVEAILKGHDGHMPAHEEILTPERIQMLTAYVWGLSNPGLSSPDGASR</sequence>
<dbReference type="PROSITE" id="PS51007">
    <property type="entry name" value="CYTC"/>
    <property type="match status" value="2"/>
</dbReference>
<keyword evidence="5 19" id="KW-1003">Cell membrane</keyword>
<evidence type="ECO:0000256" key="9">
    <source>
        <dbReference type="ARBA" id="ARBA00022692"/>
    </source>
</evidence>
<keyword evidence="4 19" id="KW-0813">Transport</keyword>